<evidence type="ECO:0000256" key="1">
    <source>
        <dbReference type="SAM" id="MobiDB-lite"/>
    </source>
</evidence>
<feature type="compositionally biased region" description="Low complexity" evidence="1">
    <location>
        <begin position="94"/>
        <end position="117"/>
    </location>
</feature>
<dbReference type="GeneID" id="9686127"/>
<name>C1MXG5_MICPC</name>
<dbReference type="EMBL" id="GG663742">
    <property type="protein sequence ID" value="EEH55160.1"/>
    <property type="molecule type" value="Genomic_DNA"/>
</dbReference>
<reference evidence="2 3" key="1">
    <citation type="journal article" date="2009" name="Science">
        <title>Green evolution and dynamic adaptations revealed by genomes of the marine picoeukaryotes Micromonas.</title>
        <authorList>
            <person name="Worden A.Z."/>
            <person name="Lee J.H."/>
            <person name="Mock T."/>
            <person name="Rouze P."/>
            <person name="Simmons M.P."/>
            <person name="Aerts A.L."/>
            <person name="Allen A.E."/>
            <person name="Cuvelier M.L."/>
            <person name="Derelle E."/>
            <person name="Everett M.V."/>
            <person name="Foulon E."/>
            <person name="Grimwood J."/>
            <person name="Gundlach H."/>
            <person name="Henrissat B."/>
            <person name="Napoli C."/>
            <person name="McDonald S.M."/>
            <person name="Parker M.S."/>
            <person name="Rombauts S."/>
            <person name="Salamov A."/>
            <person name="Von Dassow P."/>
            <person name="Badger J.H."/>
            <person name="Coutinho P.M."/>
            <person name="Demir E."/>
            <person name="Dubchak I."/>
            <person name="Gentemann C."/>
            <person name="Eikrem W."/>
            <person name="Gready J.E."/>
            <person name="John U."/>
            <person name="Lanier W."/>
            <person name="Lindquist E.A."/>
            <person name="Lucas S."/>
            <person name="Mayer K.F."/>
            <person name="Moreau H."/>
            <person name="Not F."/>
            <person name="Otillar R."/>
            <person name="Panaud O."/>
            <person name="Pangilinan J."/>
            <person name="Paulsen I."/>
            <person name="Piegu B."/>
            <person name="Poliakov A."/>
            <person name="Robbens S."/>
            <person name="Schmutz J."/>
            <person name="Toulza E."/>
            <person name="Wyss T."/>
            <person name="Zelensky A."/>
            <person name="Zhou K."/>
            <person name="Armbrust E.V."/>
            <person name="Bhattacharya D."/>
            <person name="Goodenough U.W."/>
            <person name="Van de Peer Y."/>
            <person name="Grigoriev I.V."/>
        </authorList>
    </citation>
    <scope>NUCLEOTIDE SEQUENCE [LARGE SCALE GENOMIC DNA]</scope>
    <source>
        <strain evidence="2 3">CCMP1545</strain>
    </source>
</reference>
<dbReference type="KEGG" id="mpp:MICPUCDRAFT_60151"/>
<feature type="region of interest" description="Disordered" evidence="1">
    <location>
        <begin position="80"/>
        <end position="133"/>
    </location>
</feature>
<feature type="compositionally biased region" description="Basic and acidic residues" evidence="1">
    <location>
        <begin position="40"/>
        <end position="50"/>
    </location>
</feature>
<dbReference type="eggNOG" id="ENOG502SUF1">
    <property type="taxonomic scope" value="Eukaryota"/>
</dbReference>
<proteinExistence type="predicted"/>
<feature type="compositionally biased region" description="Basic residues" evidence="1">
    <location>
        <begin position="118"/>
        <end position="129"/>
    </location>
</feature>
<evidence type="ECO:0000313" key="3">
    <source>
        <dbReference type="Proteomes" id="UP000001876"/>
    </source>
</evidence>
<feature type="region of interest" description="Disordered" evidence="1">
    <location>
        <begin position="1"/>
        <end position="53"/>
    </location>
</feature>
<protein>
    <submittedName>
        <fullName evidence="2">Predicted protein</fullName>
    </submittedName>
</protein>
<organism evidence="3">
    <name type="scientific">Micromonas pusilla (strain CCMP1545)</name>
    <name type="common">Picoplanktonic green alga</name>
    <dbReference type="NCBI Taxonomy" id="564608"/>
    <lineage>
        <taxon>Eukaryota</taxon>
        <taxon>Viridiplantae</taxon>
        <taxon>Chlorophyta</taxon>
        <taxon>Mamiellophyceae</taxon>
        <taxon>Mamiellales</taxon>
        <taxon>Mamiellaceae</taxon>
        <taxon>Micromonas</taxon>
    </lineage>
</organism>
<keyword evidence="3" id="KW-1185">Reference proteome</keyword>
<dbReference type="RefSeq" id="XP_003060391.1">
    <property type="nucleotide sequence ID" value="XM_003060345.1"/>
</dbReference>
<dbReference type="AlphaFoldDB" id="C1MXG5"/>
<dbReference type="OrthoDB" id="416542at2759"/>
<feature type="compositionally biased region" description="Basic and acidic residues" evidence="1">
    <location>
        <begin position="15"/>
        <end position="28"/>
    </location>
</feature>
<sequence length="350" mass="38602">MALRVVVRPRRRPPPHIDRARERDDRATRARGPVPPVPEDAPRRTAERPPGRVLQRVHVRPRRRPRAIDLARPLASRVVVASSQTARSFETSRRVASPSPSVVPADPRRSSLSLPPRISRRRKSGRPCAKRKDPSCALPFCAHHRERGDGAFRVVPHPTAGSVLVANFDVPKGYRAVFWGTRKRWRDTENKEGGDYAMAFRSNGGVIDPTTHKTGSQLQFMSCPGPNERMNMRHTDFFFGATREVGLVGRQFVVTEDVPKNHQFLIWYGSQWFTARGIDRIDVGTKRYPVSSLKRTTHSCATAAGASSAGDDDAGAGAKGTKKAKRRALEDLSNGGGKKGKARSSATATA</sequence>
<accession>C1MXG5</accession>
<feature type="region of interest" description="Disordered" evidence="1">
    <location>
        <begin position="299"/>
        <end position="350"/>
    </location>
</feature>
<gene>
    <name evidence="2" type="ORF">MICPUCDRAFT_60151</name>
</gene>
<dbReference type="Proteomes" id="UP000001876">
    <property type="component" value="Unassembled WGS sequence"/>
</dbReference>
<evidence type="ECO:0000313" key="2">
    <source>
        <dbReference type="EMBL" id="EEH55160.1"/>
    </source>
</evidence>